<dbReference type="GO" id="GO:0000976">
    <property type="term" value="F:transcription cis-regulatory region binding"/>
    <property type="evidence" value="ECO:0007669"/>
    <property type="project" value="TreeGrafter"/>
</dbReference>
<dbReference type="OrthoDB" id="3217159at2"/>
<dbReference type="InterPro" id="IPR050109">
    <property type="entry name" value="HTH-type_TetR-like_transc_reg"/>
</dbReference>
<evidence type="ECO:0000313" key="8">
    <source>
        <dbReference type="Proteomes" id="UP000241764"/>
    </source>
</evidence>
<dbReference type="Gene3D" id="1.10.357.10">
    <property type="entry name" value="Tetracycline Repressor, domain 2"/>
    <property type="match status" value="1"/>
</dbReference>
<feature type="region of interest" description="Disordered" evidence="5">
    <location>
        <begin position="1"/>
        <end position="29"/>
    </location>
</feature>
<proteinExistence type="predicted"/>
<evidence type="ECO:0000256" key="1">
    <source>
        <dbReference type="ARBA" id="ARBA00023015"/>
    </source>
</evidence>
<dbReference type="EMBL" id="PGGM01000017">
    <property type="protein sequence ID" value="PSH58970.1"/>
    <property type="molecule type" value="Genomic_DNA"/>
</dbReference>
<keyword evidence="3" id="KW-0804">Transcription</keyword>
<dbReference type="Pfam" id="PF00440">
    <property type="entry name" value="TetR_N"/>
    <property type="match status" value="1"/>
</dbReference>
<dbReference type="InterPro" id="IPR023772">
    <property type="entry name" value="DNA-bd_HTH_TetR-type_CS"/>
</dbReference>
<feature type="DNA-binding region" description="H-T-H motif" evidence="4">
    <location>
        <begin position="49"/>
        <end position="68"/>
    </location>
</feature>
<dbReference type="PROSITE" id="PS01081">
    <property type="entry name" value="HTH_TETR_1"/>
    <property type="match status" value="1"/>
</dbReference>
<keyword evidence="8" id="KW-1185">Reference proteome</keyword>
<sequence length="221" mass="24242">MRPEYHKDMSVSRQQKETASTAERGPRARTRKLMLETATRLMQSGITPSVSEVAEAAEVSRATAYRYFPSQAALVHAVVDEALGPILDWSSDSPNARTRVADLLATAMPRIDEFEATFKAALKLSLDQWAQRQAGTLGNEPLFKRGHRIDLLECVTAPLQGTVPRESRERLAQALSLVFGIEVLIVLKDIWGLTSEGAQSVAEWAAKALVDAAIRQAESKA</sequence>
<evidence type="ECO:0000259" key="6">
    <source>
        <dbReference type="PROSITE" id="PS50977"/>
    </source>
</evidence>
<dbReference type="AlphaFoldDB" id="A0A2P7AXN4"/>
<dbReference type="InterPro" id="IPR001647">
    <property type="entry name" value="HTH_TetR"/>
</dbReference>
<organism evidence="7 8">
    <name type="scientific">Phyllobacterium sophorae</name>
    <dbReference type="NCBI Taxonomy" id="1520277"/>
    <lineage>
        <taxon>Bacteria</taxon>
        <taxon>Pseudomonadati</taxon>
        <taxon>Pseudomonadota</taxon>
        <taxon>Alphaproteobacteria</taxon>
        <taxon>Hyphomicrobiales</taxon>
        <taxon>Phyllobacteriaceae</taxon>
        <taxon>Phyllobacterium</taxon>
    </lineage>
</organism>
<gene>
    <name evidence="7" type="ORF">CU103_27230</name>
</gene>
<dbReference type="Proteomes" id="UP000241764">
    <property type="component" value="Unassembled WGS sequence"/>
</dbReference>
<feature type="domain" description="HTH tetR-type" evidence="6">
    <location>
        <begin position="28"/>
        <end position="86"/>
    </location>
</feature>
<evidence type="ECO:0000256" key="4">
    <source>
        <dbReference type="PROSITE-ProRule" id="PRU00335"/>
    </source>
</evidence>
<dbReference type="GO" id="GO:0003700">
    <property type="term" value="F:DNA-binding transcription factor activity"/>
    <property type="evidence" value="ECO:0007669"/>
    <property type="project" value="TreeGrafter"/>
</dbReference>
<feature type="compositionally biased region" description="Basic and acidic residues" evidence="5">
    <location>
        <begin position="1"/>
        <end position="16"/>
    </location>
</feature>
<evidence type="ECO:0000313" key="7">
    <source>
        <dbReference type="EMBL" id="PSH58970.1"/>
    </source>
</evidence>
<evidence type="ECO:0000256" key="2">
    <source>
        <dbReference type="ARBA" id="ARBA00023125"/>
    </source>
</evidence>
<keyword evidence="1" id="KW-0805">Transcription regulation</keyword>
<name>A0A2P7AXN4_9HYPH</name>
<reference evidence="8" key="1">
    <citation type="submission" date="2017-11" db="EMBL/GenBank/DDBJ databases">
        <authorList>
            <person name="Kuznetsova I."/>
            <person name="Sazanova A."/>
            <person name="Chirak E."/>
            <person name="Safronova V."/>
            <person name="Willems A."/>
        </authorList>
    </citation>
    <scope>NUCLEOTIDE SEQUENCE [LARGE SCALE GENOMIC DNA]</scope>
    <source>
        <strain evidence="8">CCBAU 03422</strain>
    </source>
</reference>
<dbReference type="PROSITE" id="PS50977">
    <property type="entry name" value="HTH_TETR_2"/>
    <property type="match status" value="1"/>
</dbReference>
<evidence type="ECO:0000256" key="5">
    <source>
        <dbReference type="SAM" id="MobiDB-lite"/>
    </source>
</evidence>
<evidence type="ECO:0000256" key="3">
    <source>
        <dbReference type="ARBA" id="ARBA00023163"/>
    </source>
</evidence>
<protein>
    <submittedName>
        <fullName evidence="7">TetR family transcriptional regulator</fullName>
    </submittedName>
</protein>
<comment type="caution">
    <text evidence="7">The sequence shown here is derived from an EMBL/GenBank/DDBJ whole genome shotgun (WGS) entry which is preliminary data.</text>
</comment>
<dbReference type="PANTHER" id="PTHR30055">
    <property type="entry name" value="HTH-TYPE TRANSCRIPTIONAL REGULATOR RUTR"/>
    <property type="match status" value="1"/>
</dbReference>
<keyword evidence="2 4" id="KW-0238">DNA-binding</keyword>
<accession>A0A2P7AXN4</accession>
<dbReference type="InterPro" id="IPR009057">
    <property type="entry name" value="Homeodomain-like_sf"/>
</dbReference>
<dbReference type="SUPFAM" id="SSF46689">
    <property type="entry name" value="Homeodomain-like"/>
    <property type="match status" value="1"/>
</dbReference>
<dbReference type="PANTHER" id="PTHR30055:SF234">
    <property type="entry name" value="HTH-TYPE TRANSCRIPTIONAL REGULATOR BETI"/>
    <property type="match status" value="1"/>
</dbReference>